<sequence length="74" mass="7630">MLLGGCDISAGMKIDHPAATDARVEERDAVDAATFAAEIAPCATPIVLRGQVARWASVRAGRRAGQFFGSLAGS</sequence>
<evidence type="ECO:0000313" key="1">
    <source>
        <dbReference type="EMBL" id="MEN2786881.1"/>
    </source>
</evidence>
<dbReference type="EMBL" id="JBDIMF010000004">
    <property type="protein sequence ID" value="MEN2786881.1"/>
    <property type="molecule type" value="Genomic_DNA"/>
</dbReference>
<accession>A0ABU9XU17</accession>
<protein>
    <submittedName>
        <fullName evidence="1">Uncharacterized protein</fullName>
    </submittedName>
</protein>
<reference evidence="1 2" key="1">
    <citation type="submission" date="2024-05" db="EMBL/GenBank/DDBJ databases">
        <authorList>
            <person name="Liu Q."/>
            <person name="Xin Y.-H."/>
        </authorList>
    </citation>
    <scope>NUCLEOTIDE SEQUENCE [LARGE SCALE GENOMIC DNA]</scope>
    <source>
        <strain evidence="1 2">CGMCC 1.15349</strain>
    </source>
</reference>
<organism evidence="1 2">
    <name type="scientific">Sphingomonas qilianensis</name>
    <dbReference type="NCBI Taxonomy" id="1736690"/>
    <lineage>
        <taxon>Bacteria</taxon>
        <taxon>Pseudomonadati</taxon>
        <taxon>Pseudomonadota</taxon>
        <taxon>Alphaproteobacteria</taxon>
        <taxon>Sphingomonadales</taxon>
        <taxon>Sphingomonadaceae</taxon>
        <taxon>Sphingomonas</taxon>
    </lineage>
</organism>
<evidence type="ECO:0000313" key="2">
    <source>
        <dbReference type="Proteomes" id="UP001404104"/>
    </source>
</evidence>
<name>A0ABU9XU17_9SPHN</name>
<proteinExistence type="predicted"/>
<gene>
    <name evidence="1" type="ORF">ABC969_10665</name>
</gene>
<keyword evidence="2" id="KW-1185">Reference proteome</keyword>
<dbReference type="Proteomes" id="UP001404104">
    <property type="component" value="Unassembled WGS sequence"/>
</dbReference>
<comment type="caution">
    <text evidence="1">The sequence shown here is derived from an EMBL/GenBank/DDBJ whole genome shotgun (WGS) entry which is preliminary data.</text>
</comment>